<evidence type="ECO:0000256" key="4">
    <source>
        <dbReference type="ARBA" id="ARBA00022989"/>
    </source>
</evidence>
<feature type="transmembrane region" description="Helical" evidence="6">
    <location>
        <begin position="215"/>
        <end position="231"/>
    </location>
</feature>
<dbReference type="eggNOG" id="COG1280">
    <property type="taxonomic scope" value="Bacteria"/>
</dbReference>
<dbReference type="HOGENOM" id="CLU_079569_1_0_6"/>
<accession>F5Z9U7</accession>
<dbReference type="GO" id="GO:0033228">
    <property type="term" value="P:cysteine export across plasma membrane"/>
    <property type="evidence" value="ECO:0007669"/>
    <property type="project" value="TreeGrafter"/>
</dbReference>
<reference evidence="7 8" key="1">
    <citation type="journal article" date="2011" name="J. Bacteriol.">
        <title>Complete genome sequence of the polycyclic aromatic hydrocarbon-degrading bacterium Alteromonas sp. strain SN2.</title>
        <authorList>
            <person name="Jin H.M."/>
            <person name="Jeong H."/>
            <person name="Moon E.J."/>
            <person name="Math R.K."/>
            <person name="Lee K."/>
            <person name="Kim H.J."/>
            <person name="Jeon C.O."/>
            <person name="Oh T.K."/>
            <person name="Kim J.F."/>
        </authorList>
    </citation>
    <scope>NUCLEOTIDE SEQUENCE [LARGE SCALE GENOMIC DNA]</scope>
    <source>
        <strain evidence="8">JCM 17741 / KACC 18427 / KCTC 11700BP / SN2</strain>
    </source>
</reference>
<evidence type="ECO:0000256" key="3">
    <source>
        <dbReference type="ARBA" id="ARBA00022692"/>
    </source>
</evidence>
<dbReference type="Proteomes" id="UP000000683">
    <property type="component" value="Chromosome"/>
</dbReference>
<dbReference type="InterPro" id="IPR001123">
    <property type="entry name" value="LeuE-type"/>
</dbReference>
<dbReference type="EMBL" id="CP002339">
    <property type="protein sequence ID" value="AEF02102.1"/>
    <property type="molecule type" value="Genomic_DNA"/>
</dbReference>
<keyword evidence="8" id="KW-1185">Reference proteome</keyword>
<keyword evidence="3 6" id="KW-0812">Transmembrane</keyword>
<feature type="transmembrane region" description="Helical" evidence="6">
    <location>
        <begin position="75"/>
        <end position="100"/>
    </location>
</feature>
<dbReference type="PANTHER" id="PTHR30086:SF20">
    <property type="entry name" value="ARGININE EXPORTER PROTEIN ARGO-RELATED"/>
    <property type="match status" value="1"/>
</dbReference>
<name>F5Z9U7_ALTNA</name>
<dbReference type="Pfam" id="PF01810">
    <property type="entry name" value="LysE"/>
    <property type="match status" value="1"/>
</dbReference>
<dbReference type="GO" id="GO:0005886">
    <property type="term" value="C:plasma membrane"/>
    <property type="evidence" value="ECO:0007669"/>
    <property type="project" value="UniProtKB-SubCell"/>
</dbReference>
<evidence type="ECO:0000256" key="6">
    <source>
        <dbReference type="SAM" id="Phobius"/>
    </source>
</evidence>
<organism evidence="7 8">
    <name type="scientific">Alteromonas naphthalenivorans</name>
    <dbReference type="NCBI Taxonomy" id="715451"/>
    <lineage>
        <taxon>Bacteria</taxon>
        <taxon>Pseudomonadati</taxon>
        <taxon>Pseudomonadota</taxon>
        <taxon>Gammaproteobacteria</taxon>
        <taxon>Alteromonadales</taxon>
        <taxon>Alteromonadaceae</taxon>
        <taxon>Alteromonas/Salinimonas group</taxon>
        <taxon>Alteromonas</taxon>
    </lineage>
</organism>
<gene>
    <name evidence="7" type="ordered locus">ambt_02740</name>
</gene>
<comment type="subcellular location">
    <subcellularLocation>
        <location evidence="1">Cell membrane</location>
        <topology evidence="1">Multi-pass membrane protein</topology>
    </subcellularLocation>
</comment>
<proteinExistence type="predicted"/>
<evidence type="ECO:0000256" key="1">
    <source>
        <dbReference type="ARBA" id="ARBA00004651"/>
    </source>
</evidence>
<keyword evidence="4 6" id="KW-1133">Transmembrane helix</keyword>
<dbReference type="PANTHER" id="PTHR30086">
    <property type="entry name" value="ARGININE EXPORTER PROTEIN ARGO"/>
    <property type="match status" value="1"/>
</dbReference>
<dbReference type="GO" id="GO:0015171">
    <property type="term" value="F:amino acid transmembrane transporter activity"/>
    <property type="evidence" value="ECO:0007669"/>
    <property type="project" value="TreeGrafter"/>
</dbReference>
<protein>
    <submittedName>
        <fullName evidence="7">Lysine exporter (LYSE/YGGA)</fullName>
    </submittedName>
</protein>
<dbReference type="KEGG" id="alt:ambt_02740"/>
<sequence>MYHSVALFSNAYKFATQPSLIGLNRRLEKRTTMETSLLFALATFAFVSTVTPGPNNLMLLASGAQYGYKKSLPHMFGIVVGVAGLMISTLMGVGALFTLFPALYTVLKVLGIAYLLWLAVKIATAPTDEIEIKKTTRQGPLKWWEGALFQLINPKAWMMALASVGTFSVPGEHYAESGLAIVMAFALIGFPCISIWVAVGAKIKIWLSSPMRRKRFNFTMAAATAATLFLII</sequence>
<evidence type="ECO:0000256" key="2">
    <source>
        <dbReference type="ARBA" id="ARBA00022475"/>
    </source>
</evidence>
<keyword evidence="5 6" id="KW-0472">Membrane</keyword>
<feature type="transmembrane region" description="Helical" evidence="6">
    <location>
        <begin position="106"/>
        <end position="126"/>
    </location>
</feature>
<feature type="transmembrane region" description="Helical" evidence="6">
    <location>
        <begin position="179"/>
        <end position="203"/>
    </location>
</feature>
<evidence type="ECO:0000256" key="5">
    <source>
        <dbReference type="ARBA" id="ARBA00023136"/>
    </source>
</evidence>
<feature type="transmembrane region" description="Helical" evidence="6">
    <location>
        <begin position="36"/>
        <end position="54"/>
    </location>
</feature>
<dbReference type="AlphaFoldDB" id="F5Z9U7"/>
<keyword evidence="2" id="KW-1003">Cell membrane</keyword>
<evidence type="ECO:0000313" key="7">
    <source>
        <dbReference type="EMBL" id="AEF02102.1"/>
    </source>
</evidence>
<evidence type="ECO:0000313" key="8">
    <source>
        <dbReference type="Proteomes" id="UP000000683"/>
    </source>
</evidence>